<dbReference type="Pfam" id="PF00780">
    <property type="entry name" value="CNH"/>
    <property type="match status" value="1"/>
</dbReference>
<dbReference type="PANTHER" id="PTHR12894">
    <property type="entry name" value="CNH DOMAIN CONTAINING"/>
    <property type="match status" value="1"/>
</dbReference>
<dbReference type="Pfam" id="PF10366">
    <property type="entry name" value="Vps39_1"/>
    <property type="match status" value="1"/>
</dbReference>
<evidence type="ECO:0000256" key="2">
    <source>
        <dbReference type="ARBA" id="ARBA00004371"/>
    </source>
</evidence>
<feature type="domain" description="CNH" evidence="7">
    <location>
        <begin position="14"/>
        <end position="303"/>
    </location>
</feature>
<dbReference type="InterPro" id="IPR036322">
    <property type="entry name" value="WD40_repeat_dom_sf"/>
</dbReference>
<evidence type="ECO:0000256" key="4">
    <source>
        <dbReference type="ARBA" id="ARBA00023228"/>
    </source>
</evidence>
<protein>
    <recommendedName>
        <fullName evidence="7">CNH domain-containing protein</fullName>
    </recommendedName>
</protein>
<evidence type="ECO:0000313" key="8">
    <source>
        <dbReference type="EMBL" id="CAH0383408.1"/>
    </source>
</evidence>
<dbReference type="GO" id="GO:0016020">
    <property type="term" value="C:membrane"/>
    <property type="evidence" value="ECO:0007669"/>
    <property type="project" value="TreeGrafter"/>
</dbReference>
<keyword evidence="4" id="KW-0458">Lysosome</keyword>
<gene>
    <name evidence="8" type="ORF">BEMITA_LOCUS2861</name>
</gene>
<evidence type="ECO:0000256" key="6">
    <source>
        <dbReference type="PROSITE-ProRule" id="PRU01006"/>
    </source>
</evidence>
<dbReference type="PROSITE" id="PS50219">
    <property type="entry name" value="CNH"/>
    <property type="match status" value="1"/>
</dbReference>
<dbReference type="PANTHER" id="PTHR12894:SF49">
    <property type="entry name" value="VAM6_VPS39-LIKE PROTEIN"/>
    <property type="match status" value="1"/>
</dbReference>
<dbReference type="AlphaFoldDB" id="A0A9P0A3W1"/>
<proteinExistence type="inferred from homology"/>
<dbReference type="InterPro" id="IPR000547">
    <property type="entry name" value="Clathrin_H-chain/VPS_repeat"/>
</dbReference>
<dbReference type="GO" id="GO:0012505">
    <property type="term" value="C:endomembrane system"/>
    <property type="evidence" value="ECO:0007669"/>
    <property type="project" value="UniProtKB-SubCell"/>
</dbReference>
<dbReference type="GO" id="GO:0006886">
    <property type="term" value="P:intracellular protein transport"/>
    <property type="evidence" value="ECO:0007669"/>
    <property type="project" value="UniProtKB-UniRule"/>
</dbReference>
<dbReference type="SUPFAM" id="SSF50978">
    <property type="entry name" value="WD40 repeat-like"/>
    <property type="match status" value="1"/>
</dbReference>
<evidence type="ECO:0000259" key="7">
    <source>
        <dbReference type="PROSITE" id="PS50219"/>
    </source>
</evidence>
<dbReference type="KEGG" id="btab:109044596"/>
<dbReference type="InterPro" id="IPR019452">
    <property type="entry name" value="VPS39/TGF_beta_rcpt-assoc_1"/>
</dbReference>
<keyword evidence="9" id="KW-1185">Reference proteome</keyword>
<comment type="similarity">
    <text evidence="5">Belongs to the VAM6/VPS39 family.</text>
</comment>
<reference evidence="8" key="1">
    <citation type="submission" date="2021-12" db="EMBL/GenBank/DDBJ databases">
        <authorList>
            <person name="King R."/>
        </authorList>
    </citation>
    <scope>NUCLEOTIDE SEQUENCE</scope>
</reference>
<dbReference type="Pfam" id="PF10367">
    <property type="entry name" value="zf-Vps39_C"/>
    <property type="match status" value="1"/>
</dbReference>
<dbReference type="Proteomes" id="UP001152759">
    <property type="component" value="Chromosome 10"/>
</dbReference>
<keyword evidence="3" id="KW-0472">Membrane</keyword>
<evidence type="ECO:0000256" key="5">
    <source>
        <dbReference type="ARBA" id="ARBA00038201"/>
    </source>
</evidence>
<comment type="subcellular location">
    <subcellularLocation>
        <location evidence="1">Endomembrane system</location>
        <topology evidence="1">Peripheral membrane protein</topology>
    </subcellularLocation>
    <subcellularLocation>
        <location evidence="2">Lysosome</location>
    </subcellularLocation>
</comment>
<feature type="repeat" description="CHCR" evidence="6">
    <location>
        <begin position="565"/>
        <end position="728"/>
    </location>
</feature>
<evidence type="ECO:0000256" key="1">
    <source>
        <dbReference type="ARBA" id="ARBA00004184"/>
    </source>
</evidence>
<name>A0A9P0A3W1_BEMTA</name>
<dbReference type="PROSITE" id="PS50236">
    <property type="entry name" value="CHCR"/>
    <property type="match status" value="1"/>
</dbReference>
<dbReference type="InterPro" id="IPR019453">
    <property type="entry name" value="VPS39/TGFA1_Znf"/>
</dbReference>
<dbReference type="GO" id="GO:0006914">
    <property type="term" value="P:autophagy"/>
    <property type="evidence" value="ECO:0007669"/>
    <property type="project" value="TreeGrafter"/>
</dbReference>
<accession>A0A9P0A3W1</accession>
<dbReference type="GO" id="GO:0005764">
    <property type="term" value="C:lysosome"/>
    <property type="evidence" value="ECO:0007669"/>
    <property type="project" value="UniProtKB-SubCell"/>
</dbReference>
<dbReference type="InterPro" id="IPR001180">
    <property type="entry name" value="CNH_dom"/>
</dbReference>
<evidence type="ECO:0000256" key="3">
    <source>
        <dbReference type="ARBA" id="ARBA00023136"/>
    </source>
</evidence>
<organism evidence="8 9">
    <name type="scientific">Bemisia tabaci</name>
    <name type="common">Sweetpotato whitefly</name>
    <name type="synonym">Aleurodes tabaci</name>
    <dbReference type="NCBI Taxonomy" id="7038"/>
    <lineage>
        <taxon>Eukaryota</taxon>
        <taxon>Metazoa</taxon>
        <taxon>Ecdysozoa</taxon>
        <taxon>Arthropoda</taxon>
        <taxon>Hexapoda</taxon>
        <taxon>Insecta</taxon>
        <taxon>Pterygota</taxon>
        <taxon>Neoptera</taxon>
        <taxon>Paraneoptera</taxon>
        <taxon>Hemiptera</taxon>
        <taxon>Sternorrhyncha</taxon>
        <taxon>Aleyrodoidea</taxon>
        <taxon>Aleyrodidae</taxon>
        <taxon>Aleyrodinae</taxon>
        <taxon>Bemisia</taxon>
    </lineage>
</organism>
<sequence>MYDVYEKHHLLKSNSSIEALAAYDDVLYVGTSKGNLAKYNINIKYEDGKMKVESSHLCCYYKNFSKKPIQQLDVIPHYNILISLSDNLVSVHDTNKTNFPLLHDLSKTKGATLFTLHLKEFTSMTGKTAIYVRMCVAVKRKLLFYYWKKGEFLELREDIVLPDVPRALAWCADSICVGFKNDYVLYQLHHEPEAGSEGNTNSPKKKDLFPVGKQPEPSITPLNDDSFIVGKDFGSVIIDTKGNVAVEHAVKWSQTPSSLANDDPYLLAVLNETVEVRSVEPALLVQTIPFAKPKLICRCKRGLTYVASSEQVWCLVWNPISKQIQLLLEEKQFQLALKLSNFSDETSEDKKNIHLIQTLYAFDLFNNKQFRESMQEFLKLGTDPYDVIRLFPNLLPQQVQDQDLSTSQTPDLELNDKHLENGLLALIEYLTEVRWKLAGTETQNIQLFQIIDTTLLKCYLQTNDALVEPLLRRNYCHLTETEYTLKKYNKFSELIILYQTKGLHSKALEYLQELADEPDSPLFGCEKTVNYLQHLGKNEMDLIFQFADWVLQKYPEEGLKIFTEDIEEVEQLPRPRVLDYLLKNHKSLVIQYLEHVIHVWKDTNGIFHNALVHQYREKIQQLSVPKATYAEQQAAQNFKTKLFKFLEESDSYGPETVLIHFPHDSMFEERCIILGKLGRHEQVLSIYLNNLGDIQRAIRYCDKVYKANVEGRDQVYFLLIKLLINPPDIYFGGSSHTTPPQPDLETALTILESNAGKIDALKVLSILPDDIQMTKIKHFLTLSLSKQLDERRRAQVLKGLVYAEHLQVHELRMFYESQSFLITEFNVCPVCKKRFTNQSAFVRYPNGDVVHYSCQEQVT</sequence>
<evidence type="ECO:0000313" key="9">
    <source>
        <dbReference type="Proteomes" id="UP001152759"/>
    </source>
</evidence>
<dbReference type="GO" id="GO:0034058">
    <property type="term" value="P:endosomal vesicle fusion"/>
    <property type="evidence" value="ECO:0007669"/>
    <property type="project" value="TreeGrafter"/>
</dbReference>
<dbReference type="EMBL" id="OU963871">
    <property type="protein sequence ID" value="CAH0383408.1"/>
    <property type="molecule type" value="Genomic_DNA"/>
</dbReference>
<dbReference type="InterPro" id="IPR032914">
    <property type="entry name" value="Vam6/VPS39/TRAP1"/>
</dbReference>